<proteinExistence type="inferred from homology"/>
<feature type="binding site" evidence="6">
    <location>
        <position position="56"/>
    </location>
    <ligand>
        <name>ATP</name>
        <dbReference type="ChEBI" id="CHEBI:30616"/>
    </ligand>
</feature>
<dbReference type="GO" id="GO:0004674">
    <property type="term" value="F:protein serine/threonine kinase activity"/>
    <property type="evidence" value="ECO:0007669"/>
    <property type="project" value="UniProtKB-KW"/>
</dbReference>
<dbReference type="InterPro" id="IPR011009">
    <property type="entry name" value="Kinase-like_dom_sf"/>
</dbReference>
<evidence type="ECO:0000256" key="4">
    <source>
        <dbReference type="ARBA" id="ARBA00022777"/>
    </source>
</evidence>
<dbReference type="SMART" id="SM00220">
    <property type="entry name" value="S_TKc"/>
    <property type="match status" value="1"/>
</dbReference>
<feature type="region of interest" description="Disordered" evidence="8">
    <location>
        <begin position="1"/>
        <end position="21"/>
    </location>
</feature>
<dbReference type="PROSITE" id="PS00108">
    <property type="entry name" value="PROTEIN_KINASE_ST"/>
    <property type="match status" value="1"/>
</dbReference>
<keyword evidence="5 6" id="KW-0067">ATP-binding</keyword>
<dbReference type="PANTHER" id="PTHR24056">
    <property type="entry name" value="CELL DIVISION PROTEIN KINASE"/>
    <property type="match status" value="1"/>
</dbReference>
<keyword evidence="2" id="KW-0808">Transferase</keyword>
<dbReference type="GO" id="GO:0005524">
    <property type="term" value="F:ATP binding"/>
    <property type="evidence" value="ECO:0007669"/>
    <property type="project" value="UniProtKB-UniRule"/>
</dbReference>
<dbReference type="InterPro" id="IPR050108">
    <property type="entry name" value="CDK"/>
</dbReference>
<evidence type="ECO:0000256" key="8">
    <source>
        <dbReference type="SAM" id="MobiDB-lite"/>
    </source>
</evidence>
<dbReference type="AlphaFoldDB" id="A0A9Q1L123"/>
<evidence type="ECO:0000256" key="7">
    <source>
        <dbReference type="RuleBase" id="RU000304"/>
    </source>
</evidence>
<organism evidence="10 11">
    <name type="scientific">Carnegiea gigantea</name>
    <dbReference type="NCBI Taxonomy" id="171969"/>
    <lineage>
        <taxon>Eukaryota</taxon>
        <taxon>Viridiplantae</taxon>
        <taxon>Streptophyta</taxon>
        <taxon>Embryophyta</taxon>
        <taxon>Tracheophyta</taxon>
        <taxon>Spermatophyta</taxon>
        <taxon>Magnoliopsida</taxon>
        <taxon>eudicotyledons</taxon>
        <taxon>Gunneridae</taxon>
        <taxon>Pentapetalae</taxon>
        <taxon>Caryophyllales</taxon>
        <taxon>Cactineae</taxon>
        <taxon>Cactaceae</taxon>
        <taxon>Cactoideae</taxon>
        <taxon>Echinocereeae</taxon>
        <taxon>Carnegiea</taxon>
    </lineage>
</organism>
<dbReference type="Gene3D" id="1.10.510.10">
    <property type="entry name" value="Transferase(Phosphotransferase) domain 1"/>
    <property type="match status" value="1"/>
</dbReference>
<dbReference type="SUPFAM" id="SSF56112">
    <property type="entry name" value="Protein kinase-like (PK-like)"/>
    <property type="match status" value="1"/>
</dbReference>
<dbReference type="Pfam" id="PF00069">
    <property type="entry name" value="Pkinase"/>
    <property type="match status" value="1"/>
</dbReference>
<comment type="caution">
    <text evidence="10">The sequence shown here is derived from an EMBL/GenBank/DDBJ whole genome shotgun (WGS) entry which is preliminary data.</text>
</comment>
<keyword evidence="4" id="KW-0418">Kinase</keyword>
<dbReference type="GO" id="GO:0005634">
    <property type="term" value="C:nucleus"/>
    <property type="evidence" value="ECO:0007669"/>
    <property type="project" value="TreeGrafter"/>
</dbReference>
<sequence length="241" mass="27191">MSTGSGSASEETTKKPRLNQGDIKDRYNVTEVLGSGAYGSVYLVTDTLNGGTFAMKQIPLDGKDIQGCHTREFSPLQEIDHPNIVKLKRVFVEQQYIYVVMEYLRWDLKTFVEEHANMFEVPMTLKSFTKQLLSAVHFCHMNEFIHRDLKPENILIKMQEEGIIVKLADFGQSRGWIHGGANLTPEINMLSYRAPEMILGSRTYTSAVDMWGVGCVLAFILQLDAPFPGETSYAVLDGIFR</sequence>
<keyword evidence="7" id="KW-0723">Serine/threonine-protein kinase</keyword>
<dbReference type="OrthoDB" id="6284126at2759"/>
<protein>
    <recommendedName>
        <fullName evidence="9">Protein kinase domain-containing protein</fullName>
    </recommendedName>
</protein>
<dbReference type="PROSITE" id="PS50011">
    <property type="entry name" value="PROTEIN_KINASE_DOM"/>
    <property type="match status" value="1"/>
</dbReference>
<accession>A0A9Q1L123</accession>
<dbReference type="InterPro" id="IPR000719">
    <property type="entry name" value="Prot_kinase_dom"/>
</dbReference>
<dbReference type="Gene3D" id="3.30.200.20">
    <property type="entry name" value="Phosphorylase Kinase, domain 1"/>
    <property type="match status" value="1"/>
</dbReference>
<evidence type="ECO:0000256" key="3">
    <source>
        <dbReference type="ARBA" id="ARBA00022741"/>
    </source>
</evidence>
<evidence type="ECO:0000256" key="6">
    <source>
        <dbReference type="PROSITE-ProRule" id="PRU10141"/>
    </source>
</evidence>
<reference evidence="10" key="1">
    <citation type="submission" date="2022-04" db="EMBL/GenBank/DDBJ databases">
        <title>Carnegiea gigantea Genome sequencing and assembly v2.</title>
        <authorList>
            <person name="Copetti D."/>
            <person name="Sanderson M.J."/>
            <person name="Burquez A."/>
            <person name="Wojciechowski M.F."/>
        </authorList>
    </citation>
    <scope>NUCLEOTIDE SEQUENCE</scope>
    <source>
        <strain evidence="10">SGP5-SGP5p</strain>
        <tissue evidence="10">Aerial part</tissue>
    </source>
</reference>
<keyword evidence="11" id="KW-1185">Reference proteome</keyword>
<evidence type="ECO:0000256" key="2">
    <source>
        <dbReference type="ARBA" id="ARBA00022679"/>
    </source>
</evidence>
<evidence type="ECO:0000256" key="5">
    <source>
        <dbReference type="ARBA" id="ARBA00022840"/>
    </source>
</evidence>
<dbReference type="InterPro" id="IPR017441">
    <property type="entry name" value="Protein_kinase_ATP_BS"/>
</dbReference>
<keyword evidence="3 6" id="KW-0547">Nucleotide-binding</keyword>
<comment type="similarity">
    <text evidence="1">Belongs to the protein kinase superfamily. CMGC Ser/Thr protein kinase family. CDC2/CDKX subfamily.</text>
</comment>
<evidence type="ECO:0000313" key="11">
    <source>
        <dbReference type="Proteomes" id="UP001153076"/>
    </source>
</evidence>
<dbReference type="EMBL" id="JAKOGI010000001">
    <property type="protein sequence ID" value="KAJ8453379.1"/>
    <property type="molecule type" value="Genomic_DNA"/>
</dbReference>
<feature type="domain" description="Protein kinase" evidence="9">
    <location>
        <begin position="27"/>
        <end position="241"/>
    </location>
</feature>
<gene>
    <name evidence="10" type="ORF">Cgig2_008263</name>
</gene>
<evidence type="ECO:0000313" key="10">
    <source>
        <dbReference type="EMBL" id="KAJ8453379.1"/>
    </source>
</evidence>
<name>A0A9Q1L123_9CARY</name>
<feature type="compositionally biased region" description="Low complexity" evidence="8">
    <location>
        <begin position="1"/>
        <end position="10"/>
    </location>
</feature>
<dbReference type="Proteomes" id="UP001153076">
    <property type="component" value="Unassembled WGS sequence"/>
</dbReference>
<evidence type="ECO:0000256" key="1">
    <source>
        <dbReference type="ARBA" id="ARBA00006485"/>
    </source>
</evidence>
<evidence type="ECO:0000259" key="9">
    <source>
        <dbReference type="PROSITE" id="PS50011"/>
    </source>
</evidence>
<dbReference type="PROSITE" id="PS00107">
    <property type="entry name" value="PROTEIN_KINASE_ATP"/>
    <property type="match status" value="1"/>
</dbReference>
<dbReference type="InterPro" id="IPR008271">
    <property type="entry name" value="Ser/Thr_kinase_AS"/>
</dbReference>